<reference evidence="5" key="1">
    <citation type="journal article" date="2013" name="Nature">
        <title>Pan genome of the phytoplankton Emiliania underpins its global distribution.</title>
        <authorList>
            <person name="Read B.A."/>
            <person name="Kegel J."/>
            <person name="Klute M.J."/>
            <person name="Kuo A."/>
            <person name="Lefebvre S.C."/>
            <person name="Maumus F."/>
            <person name="Mayer C."/>
            <person name="Miller J."/>
            <person name="Monier A."/>
            <person name="Salamov A."/>
            <person name="Young J."/>
            <person name="Aguilar M."/>
            <person name="Claverie J.M."/>
            <person name="Frickenhaus S."/>
            <person name="Gonzalez K."/>
            <person name="Herman E.K."/>
            <person name="Lin Y.C."/>
            <person name="Napier J."/>
            <person name="Ogata H."/>
            <person name="Sarno A.F."/>
            <person name="Shmutz J."/>
            <person name="Schroeder D."/>
            <person name="de Vargas C."/>
            <person name="Verret F."/>
            <person name="von Dassow P."/>
            <person name="Valentin K."/>
            <person name="Van de Peer Y."/>
            <person name="Wheeler G."/>
            <person name="Dacks J.B."/>
            <person name="Delwiche C.F."/>
            <person name="Dyhrman S.T."/>
            <person name="Glockner G."/>
            <person name="John U."/>
            <person name="Richards T."/>
            <person name="Worden A.Z."/>
            <person name="Zhang X."/>
            <person name="Grigoriev I.V."/>
            <person name="Allen A.E."/>
            <person name="Bidle K."/>
            <person name="Borodovsky M."/>
            <person name="Bowler C."/>
            <person name="Brownlee C."/>
            <person name="Cock J.M."/>
            <person name="Elias M."/>
            <person name="Gladyshev V.N."/>
            <person name="Groth M."/>
            <person name="Guda C."/>
            <person name="Hadaegh A."/>
            <person name="Iglesias-Rodriguez M.D."/>
            <person name="Jenkins J."/>
            <person name="Jones B.M."/>
            <person name="Lawson T."/>
            <person name="Leese F."/>
            <person name="Lindquist E."/>
            <person name="Lobanov A."/>
            <person name="Lomsadze A."/>
            <person name="Malik S.B."/>
            <person name="Marsh M.E."/>
            <person name="Mackinder L."/>
            <person name="Mock T."/>
            <person name="Mueller-Roeber B."/>
            <person name="Pagarete A."/>
            <person name="Parker M."/>
            <person name="Probert I."/>
            <person name="Quesneville H."/>
            <person name="Raines C."/>
            <person name="Rensing S.A."/>
            <person name="Riano-Pachon D.M."/>
            <person name="Richier S."/>
            <person name="Rokitta S."/>
            <person name="Shiraiwa Y."/>
            <person name="Soanes D.M."/>
            <person name="van der Giezen M."/>
            <person name="Wahlund T.M."/>
            <person name="Williams B."/>
            <person name="Wilson W."/>
            <person name="Wolfe G."/>
            <person name="Wurch L.L."/>
        </authorList>
    </citation>
    <scope>NUCLEOTIDE SEQUENCE</scope>
</reference>
<dbReference type="GO" id="GO:0005634">
    <property type="term" value="C:nucleus"/>
    <property type="evidence" value="ECO:0007669"/>
    <property type="project" value="TreeGrafter"/>
</dbReference>
<name>A0A0D3IS83_EMIH1</name>
<dbReference type="HOGENOM" id="CLU_907418_0_0_1"/>
<dbReference type="SMART" id="SM00368">
    <property type="entry name" value="LRR_RI"/>
    <property type="match status" value="3"/>
</dbReference>
<organism evidence="4 5">
    <name type="scientific">Emiliania huxleyi (strain CCMP1516)</name>
    <dbReference type="NCBI Taxonomy" id="280463"/>
    <lineage>
        <taxon>Eukaryota</taxon>
        <taxon>Haptista</taxon>
        <taxon>Haptophyta</taxon>
        <taxon>Prymnesiophyceae</taxon>
        <taxon>Isochrysidales</taxon>
        <taxon>Noelaerhabdaceae</taxon>
        <taxon>Emiliania</taxon>
    </lineage>
</organism>
<evidence type="ECO:0000256" key="2">
    <source>
        <dbReference type="ARBA" id="ARBA00022614"/>
    </source>
</evidence>
<reference evidence="4" key="2">
    <citation type="submission" date="2024-10" db="UniProtKB">
        <authorList>
            <consortium name="EnsemblProtists"/>
        </authorList>
    </citation>
    <scope>IDENTIFICATION</scope>
</reference>
<dbReference type="InterPro" id="IPR001611">
    <property type="entry name" value="Leu-rich_rpt"/>
</dbReference>
<dbReference type="GO" id="GO:0031267">
    <property type="term" value="F:small GTPase binding"/>
    <property type="evidence" value="ECO:0007669"/>
    <property type="project" value="TreeGrafter"/>
</dbReference>
<keyword evidence="1" id="KW-0343">GTPase activation</keyword>
<dbReference type="GO" id="GO:0005096">
    <property type="term" value="F:GTPase activator activity"/>
    <property type="evidence" value="ECO:0007669"/>
    <property type="project" value="UniProtKB-KW"/>
</dbReference>
<dbReference type="Gene3D" id="3.80.10.10">
    <property type="entry name" value="Ribonuclease Inhibitor"/>
    <property type="match status" value="1"/>
</dbReference>
<keyword evidence="5" id="KW-1185">Reference proteome</keyword>
<dbReference type="RefSeq" id="XP_005766547.1">
    <property type="nucleotide sequence ID" value="XM_005766490.1"/>
</dbReference>
<sequence length="307" mass="31730">MRKARSVETTPSAADRNLAAIKSKVVKKHFAKATEETEMQLDCSNLGWGDAEAAQLAEILASGAAPRLEMLKLSDNEISDEGCKALAAALGKKGAAPRLKWLWLDGNEIGDEGCKALAAEIKEWAAPRLESLTLYRNQIGDEGCKALAELEVVCEERGISLELRPPDWEKDIADIIAAALGGEGPGAMGGGNGPGGGCEGGTSRKSIHALAAALGSSTAAVARWAHIPGSSSGLPPNRAYFRPDCISDDQAHFAPIVLELTATDGATGVSVPVAGKQVVYVVAGGRMACQLSNMGKAILDQTGATGG</sequence>
<dbReference type="PANTHER" id="PTHR24113:SF12">
    <property type="entry name" value="RAN GTPASE-ACTIVATING PROTEIN 1"/>
    <property type="match status" value="1"/>
</dbReference>
<dbReference type="SUPFAM" id="SSF52047">
    <property type="entry name" value="RNI-like"/>
    <property type="match status" value="1"/>
</dbReference>
<dbReference type="GeneID" id="17260315"/>
<protein>
    <submittedName>
        <fullName evidence="4">Uncharacterized protein</fullName>
    </submittedName>
</protein>
<evidence type="ECO:0000313" key="5">
    <source>
        <dbReference type="Proteomes" id="UP000013827"/>
    </source>
</evidence>
<dbReference type="AlphaFoldDB" id="A0A0D3IS83"/>
<dbReference type="Proteomes" id="UP000013827">
    <property type="component" value="Unassembled WGS sequence"/>
</dbReference>
<dbReference type="Pfam" id="PF13516">
    <property type="entry name" value="LRR_6"/>
    <property type="match status" value="3"/>
</dbReference>
<dbReference type="InterPro" id="IPR032675">
    <property type="entry name" value="LRR_dom_sf"/>
</dbReference>
<dbReference type="GO" id="GO:0006913">
    <property type="term" value="P:nucleocytoplasmic transport"/>
    <property type="evidence" value="ECO:0007669"/>
    <property type="project" value="TreeGrafter"/>
</dbReference>
<dbReference type="InterPro" id="IPR027038">
    <property type="entry name" value="RanGap"/>
</dbReference>
<dbReference type="PaxDb" id="2903-EOD14118"/>
<dbReference type="KEGG" id="ehx:EMIHUDRAFT_212128"/>
<dbReference type="GO" id="GO:0048471">
    <property type="term" value="C:perinuclear region of cytoplasm"/>
    <property type="evidence" value="ECO:0007669"/>
    <property type="project" value="TreeGrafter"/>
</dbReference>
<dbReference type="EnsemblProtists" id="EOD14118">
    <property type="protein sequence ID" value="EOD14118"/>
    <property type="gene ID" value="EMIHUDRAFT_212128"/>
</dbReference>
<keyword evidence="3" id="KW-0677">Repeat</keyword>
<evidence type="ECO:0000256" key="3">
    <source>
        <dbReference type="ARBA" id="ARBA00022737"/>
    </source>
</evidence>
<proteinExistence type="predicted"/>
<accession>A0A0D3IS83</accession>
<keyword evidence="2" id="KW-0433">Leucine-rich repeat</keyword>
<dbReference type="PANTHER" id="PTHR24113">
    <property type="entry name" value="RAN GTPASE-ACTIVATING PROTEIN 1"/>
    <property type="match status" value="1"/>
</dbReference>
<dbReference type="GO" id="GO:0005829">
    <property type="term" value="C:cytosol"/>
    <property type="evidence" value="ECO:0007669"/>
    <property type="project" value="TreeGrafter"/>
</dbReference>
<evidence type="ECO:0000256" key="1">
    <source>
        <dbReference type="ARBA" id="ARBA00022468"/>
    </source>
</evidence>
<evidence type="ECO:0000313" key="4">
    <source>
        <dbReference type="EnsemblProtists" id="EOD14118"/>
    </source>
</evidence>